<dbReference type="InterPro" id="IPR004839">
    <property type="entry name" value="Aminotransferase_I/II_large"/>
</dbReference>
<dbReference type="GO" id="GO:0008483">
    <property type="term" value="F:transaminase activity"/>
    <property type="evidence" value="ECO:0007669"/>
    <property type="project" value="UniProtKB-KW"/>
</dbReference>
<dbReference type="InterPro" id="IPR015422">
    <property type="entry name" value="PyrdxlP-dep_Trfase_small"/>
</dbReference>
<evidence type="ECO:0000259" key="5">
    <source>
        <dbReference type="Pfam" id="PF00155"/>
    </source>
</evidence>
<protein>
    <recommendedName>
        <fullName evidence="4">Aminotransferase</fullName>
        <ecNumber evidence="4">2.6.1.-</ecNumber>
    </recommendedName>
</protein>
<evidence type="ECO:0000313" key="6">
    <source>
        <dbReference type="EMBL" id="AEW04555.1"/>
    </source>
</evidence>
<dbReference type="InterPro" id="IPR004838">
    <property type="entry name" value="NHTrfase_class1_PyrdxlP-BS"/>
</dbReference>
<dbReference type="PANTHER" id="PTHR42832:SF3">
    <property type="entry name" value="L-GLUTAMINE--4-(METHYLSULFANYL)-2-OXOBUTANOATE AMINOTRANSFERASE"/>
    <property type="match status" value="1"/>
</dbReference>
<dbReference type="AlphaFoldDB" id="G8TTW4"/>
<reference evidence="7" key="1">
    <citation type="submission" date="2011-12" db="EMBL/GenBank/DDBJ databases">
        <title>The complete genome of chromosome of Sulfobacillus acidophilus DSM 10332.</title>
        <authorList>
            <person name="Lucas S."/>
            <person name="Han J."/>
            <person name="Lapidus A."/>
            <person name="Bruce D."/>
            <person name="Goodwin L."/>
            <person name="Pitluck S."/>
            <person name="Peters L."/>
            <person name="Kyrpides N."/>
            <person name="Mavromatis K."/>
            <person name="Ivanova N."/>
            <person name="Mikhailova N."/>
            <person name="Chertkov O."/>
            <person name="Saunders E."/>
            <person name="Detter J.C."/>
            <person name="Tapia R."/>
            <person name="Han C."/>
            <person name="Land M."/>
            <person name="Hauser L."/>
            <person name="Markowitz V."/>
            <person name="Cheng J.-F."/>
            <person name="Hugenholtz P."/>
            <person name="Woyke T."/>
            <person name="Wu D."/>
            <person name="Pukall R."/>
            <person name="Gehrich-Schroeter G."/>
            <person name="Schneider S."/>
            <person name="Klenk H.-P."/>
            <person name="Eisen J.A."/>
        </authorList>
    </citation>
    <scope>NUCLEOTIDE SEQUENCE [LARGE SCALE GENOMIC DNA]</scope>
    <source>
        <strain evidence="7">ATCC 700253 / DSM 10332 / NAL</strain>
    </source>
</reference>
<dbReference type="CDD" id="cd00609">
    <property type="entry name" value="AAT_like"/>
    <property type="match status" value="1"/>
</dbReference>
<dbReference type="Gene3D" id="3.40.640.10">
    <property type="entry name" value="Type I PLP-dependent aspartate aminotransferase-like (Major domain)"/>
    <property type="match status" value="1"/>
</dbReference>
<dbReference type="EMBL" id="CP003179">
    <property type="protein sequence ID" value="AEW04555.1"/>
    <property type="molecule type" value="Genomic_DNA"/>
</dbReference>
<evidence type="ECO:0000256" key="1">
    <source>
        <dbReference type="ARBA" id="ARBA00001933"/>
    </source>
</evidence>
<dbReference type="PROSITE" id="PS00105">
    <property type="entry name" value="AA_TRANSFER_CLASS_1"/>
    <property type="match status" value="1"/>
</dbReference>
<dbReference type="NCBIfam" id="NF006756">
    <property type="entry name" value="PRK09276.1"/>
    <property type="match status" value="1"/>
</dbReference>
<keyword evidence="7" id="KW-1185">Reference proteome</keyword>
<dbReference type="PANTHER" id="PTHR42832">
    <property type="entry name" value="AMINO ACID AMINOTRANSFERASE"/>
    <property type="match status" value="1"/>
</dbReference>
<evidence type="ECO:0000313" key="7">
    <source>
        <dbReference type="Proteomes" id="UP000005439"/>
    </source>
</evidence>
<reference evidence="6 7" key="2">
    <citation type="journal article" date="2012" name="Stand. Genomic Sci.">
        <title>Complete genome sequence of the moderately thermophilic mineral-sulfide-oxidizing firmicute Sulfobacillus acidophilus type strain (NAL(T)).</title>
        <authorList>
            <person name="Anderson I."/>
            <person name="Chertkov O."/>
            <person name="Chen A."/>
            <person name="Saunders E."/>
            <person name="Lapidus A."/>
            <person name="Nolan M."/>
            <person name="Lucas S."/>
            <person name="Hammon N."/>
            <person name="Deshpande S."/>
            <person name="Cheng J.F."/>
            <person name="Han C."/>
            <person name="Tapia R."/>
            <person name="Goodwin L.A."/>
            <person name="Pitluck S."/>
            <person name="Liolios K."/>
            <person name="Pagani I."/>
            <person name="Ivanova N."/>
            <person name="Mikhailova N."/>
            <person name="Pati A."/>
            <person name="Palaniappan K."/>
            <person name="Land M."/>
            <person name="Pan C."/>
            <person name="Rohde M."/>
            <person name="Pukall R."/>
            <person name="Goker M."/>
            <person name="Detter J.C."/>
            <person name="Woyke T."/>
            <person name="Bristow J."/>
            <person name="Eisen J.A."/>
            <person name="Markowitz V."/>
            <person name="Hugenholtz P."/>
            <person name="Kyrpides N.C."/>
            <person name="Klenk H.P."/>
            <person name="Mavromatis K."/>
        </authorList>
    </citation>
    <scope>NUCLEOTIDE SEQUENCE [LARGE SCALE GENOMIC DNA]</scope>
    <source>
        <strain evidence="7">ATCC 700253 / DSM 10332 / NAL</strain>
    </source>
</reference>
<comment type="cofactor">
    <cofactor evidence="1 4">
        <name>pyridoxal 5'-phosphate</name>
        <dbReference type="ChEBI" id="CHEBI:597326"/>
    </cofactor>
</comment>
<dbReference type="Pfam" id="PF00155">
    <property type="entry name" value="Aminotran_1_2"/>
    <property type="match status" value="1"/>
</dbReference>
<dbReference type="STRING" id="679936.Sulac_1055"/>
<feature type="domain" description="Aminotransferase class I/classII large" evidence="5">
    <location>
        <begin position="31"/>
        <end position="380"/>
    </location>
</feature>
<keyword evidence="2 4" id="KW-0032">Aminotransferase</keyword>
<dbReference type="EC" id="2.6.1.-" evidence="4"/>
<dbReference type="Proteomes" id="UP000005439">
    <property type="component" value="Chromosome"/>
</dbReference>
<name>G8TTW4_SULAD</name>
<comment type="similarity">
    <text evidence="4">Belongs to the class-I pyridoxal-phosphate-dependent aminotransferase family.</text>
</comment>
<accession>G8TTW4</accession>
<dbReference type="InterPro" id="IPR050881">
    <property type="entry name" value="LL-DAP_aminotransferase"/>
</dbReference>
<sequence length="393" mass="43725">MKMAQRMEKLPPYLFLELDRLIERQRAAGHDVINLGIGDPDQPTPDYIIEALKRAVDNPTNHRYPNYLGSLPFRQAVADWYQSRFGVSLDPVDEVVGLIGSKEGIAHLIWAMAGPGDVVIVPDPSYPVYASQTLLAGAEIYWAPLKAENQFLPDLSQIPEDIARRAKIFWVNYPNNPTGAIAPREFYQELVDFCRRYDILLASDLAYADLGFDGYRAPSVLEIPGAKDIAIEFYSLSKPFNMTGWRIAAAVGNRLAIQALGTMKSNLDSGVFTAVQDAAIEALTHDPTPFFTRQLALYQHRRDMVWTALNEMGLGIPKPLATFYFWFPTPAGMTSSQASQFFVQEANVVVAPGASYGQYGEGWLRISLTCDTDLIATAMTRMKSAMSRIPTRS</sequence>
<evidence type="ECO:0000256" key="4">
    <source>
        <dbReference type="RuleBase" id="RU000481"/>
    </source>
</evidence>
<gene>
    <name evidence="6" type="ordered locus">Sulac_1055</name>
</gene>
<dbReference type="Gene3D" id="3.90.1150.10">
    <property type="entry name" value="Aspartate Aminotransferase, domain 1"/>
    <property type="match status" value="1"/>
</dbReference>
<proteinExistence type="inferred from homology"/>
<dbReference type="SUPFAM" id="SSF53383">
    <property type="entry name" value="PLP-dependent transferases"/>
    <property type="match status" value="1"/>
</dbReference>
<dbReference type="GO" id="GO:0030170">
    <property type="term" value="F:pyridoxal phosphate binding"/>
    <property type="evidence" value="ECO:0007669"/>
    <property type="project" value="InterPro"/>
</dbReference>
<dbReference type="PATRIC" id="fig|679936.5.peg.1113"/>
<dbReference type="InterPro" id="IPR015421">
    <property type="entry name" value="PyrdxlP-dep_Trfase_major"/>
</dbReference>
<dbReference type="InterPro" id="IPR015424">
    <property type="entry name" value="PyrdxlP-dep_Trfase"/>
</dbReference>
<organism evidence="6 7">
    <name type="scientific">Sulfobacillus acidophilus (strain ATCC 700253 / DSM 10332 / NAL)</name>
    <dbReference type="NCBI Taxonomy" id="679936"/>
    <lineage>
        <taxon>Bacteria</taxon>
        <taxon>Bacillati</taxon>
        <taxon>Bacillota</taxon>
        <taxon>Clostridia</taxon>
        <taxon>Eubacteriales</taxon>
        <taxon>Clostridiales Family XVII. Incertae Sedis</taxon>
        <taxon>Sulfobacillus</taxon>
    </lineage>
</organism>
<evidence type="ECO:0000256" key="3">
    <source>
        <dbReference type="ARBA" id="ARBA00022679"/>
    </source>
</evidence>
<evidence type="ECO:0000256" key="2">
    <source>
        <dbReference type="ARBA" id="ARBA00022576"/>
    </source>
</evidence>
<keyword evidence="3 4" id="KW-0808">Transferase</keyword>
<dbReference type="HOGENOM" id="CLU_017584_4_5_9"/>
<dbReference type="KEGG" id="sap:Sulac_1055"/>